<dbReference type="Proteomes" id="UP000596660">
    <property type="component" value="Unplaced"/>
</dbReference>
<dbReference type="InterPro" id="IPR044789">
    <property type="entry name" value="Put_A1-4-GlycosylTfrase_plant"/>
</dbReference>
<dbReference type="AlphaFoldDB" id="A0A803M2L6"/>
<evidence type="ECO:0000313" key="3">
    <source>
        <dbReference type="EnsemblPlants" id="AUR62022464-RA:cds"/>
    </source>
</evidence>
<dbReference type="InterPro" id="IPR029044">
    <property type="entry name" value="Nucleotide-diphossugar_trans"/>
</dbReference>
<dbReference type="InterPro" id="IPR007652">
    <property type="entry name" value="A1-4-GlycosylTfrase_dom"/>
</dbReference>
<dbReference type="Pfam" id="PF04572">
    <property type="entry name" value="Gb3_synth"/>
    <property type="match status" value="1"/>
</dbReference>
<keyword evidence="1" id="KW-0732">Signal</keyword>
<protein>
    <recommendedName>
        <fullName evidence="2">Alpha 1,4-glycosyltransferase domain-containing protein</fullName>
    </recommendedName>
</protein>
<proteinExistence type="predicted"/>
<reference evidence="3" key="2">
    <citation type="submission" date="2021-03" db="UniProtKB">
        <authorList>
            <consortium name="EnsemblPlants"/>
        </authorList>
    </citation>
    <scope>IDENTIFICATION</scope>
</reference>
<dbReference type="Pfam" id="PF04488">
    <property type="entry name" value="Gly_transf_sug"/>
    <property type="match status" value="1"/>
</dbReference>
<dbReference type="OMA" id="YPIHYSE"/>
<dbReference type="Gramene" id="AUR62022464-RA">
    <property type="protein sequence ID" value="AUR62022464-RA:cds"/>
    <property type="gene ID" value="AUR62022464"/>
</dbReference>
<organism evidence="3 4">
    <name type="scientific">Chenopodium quinoa</name>
    <name type="common">Quinoa</name>
    <dbReference type="NCBI Taxonomy" id="63459"/>
    <lineage>
        <taxon>Eukaryota</taxon>
        <taxon>Viridiplantae</taxon>
        <taxon>Streptophyta</taxon>
        <taxon>Embryophyta</taxon>
        <taxon>Tracheophyta</taxon>
        <taxon>Spermatophyta</taxon>
        <taxon>Magnoliopsida</taxon>
        <taxon>eudicotyledons</taxon>
        <taxon>Gunneridae</taxon>
        <taxon>Pentapetalae</taxon>
        <taxon>Caryophyllales</taxon>
        <taxon>Chenopodiaceae</taxon>
        <taxon>Chenopodioideae</taxon>
        <taxon>Atripliceae</taxon>
        <taxon>Chenopodium</taxon>
    </lineage>
</organism>
<keyword evidence="4" id="KW-1185">Reference proteome</keyword>
<dbReference type="PANTHER" id="PTHR47213:SF1">
    <property type="entry name" value="OS07G0567300 PROTEIN"/>
    <property type="match status" value="1"/>
</dbReference>
<dbReference type="EnsemblPlants" id="AUR62022464-RA">
    <property type="protein sequence ID" value="AUR62022464-RA:cds"/>
    <property type="gene ID" value="AUR62022464"/>
</dbReference>
<accession>A0A803M2L6</accession>
<dbReference type="SUPFAM" id="SSF53448">
    <property type="entry name" value="Nucleotide-diphospho-sugar transferases"/>
    <property type="match status" value="1"/>
</dbReference>
<feature type="domain" description="Alpha 1,4-glycosyltransferase" evidence="2">
    <location>
        <begin position="513"/>
        <end position="643"/>
    </location>
</feature>
<reference evidence="3" key="1">
    <citation type="journal article" date="2017" name="Nature">
        <title>The genome of Chenopodium quinoa.</title>
        <authorList>
            <person name="Jarvis D.E."/>
            <person name="Ho Y.S."/>
            <person name="Lightfoot D.J."/>
            <person name="Schmoeckel S.M."/>
            <person name="Li B."/>
            <person name="Borm T.J.A."/>
            <person name="Ohyanagi H."/>
            <person name="Mineta K."/>
            <person name="Michell C.T."/>
            <person name="Saber N."/>
            <person name="Kharbatia N.M."/>
            <person name="Rupper R.R."/>
            <person name="Sharp A.R."/>
            <person name="Dally N."/>
            <person name="Boughton B.A."/>
            <person name="Woo Y.H."/>
            <person name="Gao G."/>
            <person name="Schijlen E.G.W.M."/>
            <person name="Guo X."/>
            <person name="Momin A.A."/>
            <person name="Negrao S."/>
            <person name="Al-Babili S."/>
            <person name="Gehring C."/>
            <person name="Roessner U."/>
            <person name="Jung C."/>
            <person name="Murphy K."/>
            <person name="Arold S.T."/>
            <person name="Gojobori T."/>
            <person name="van der Linden C.G."/>
            <person name="van Loo E.N."/>
            <person name="Jellen E.N."/>
            <person name="Maughan P.J."/>
            <person name="Tester M."/>
        </authorList>
    </citation>
    <scope>NUCLEOTIDE SEQUENCE [LARGE SCALE GENOMIC DNA]</scope>
    <source>
        <strain evidence="3">cv. PI 614886</strain>
    </source>
</reference>
<evidence type="ECO:0000256" key="1">
    <source>
        <dbReference type="SAM" id="SignalP"/>
    </source>
</evidence>
<evidence type="ECO:0000313" key="4">
    <source>
        <dbReference type="Proteomes" id="UP000596660"/>
    </source>
</evidence>
<dbReference type="Gene3D" id="3.90.550.20">
    <property type="match status" value="1"/>
</dbReference>
<evidence type="ECO:0000259" key="2">
    <source>
        <dbReference type="Pfam" id="PF04572"/>
    </source>
</evidence>
<dbReference type="PANTHER" id="PTHR47213">
    <property type="entry name" value="OS07G0567300 PROTEIN"/>
    <property type="match status" value="1"/>
</dbReference>
<feature type="chain" id="PRO_5031050587" description="Alpha 1,4-glycosyltransferase domain-containing protein" evidence="1">
    <location>
        <begin position="24"/>
        <end position="644"/>
    </location>
</feature>
<sequence length="644" mass="73183">MNTYSIIAATLLLLLLSLHTTSSHIVHSDEIQEIDHDRSIISSSSSGYYFDHASSVVRRSLDPRSVDDINRWGDSARPFDGGLAYDTQGTMVNIKKLGFSIVCLCICIDCGFAYDTHASMVAFGSDDVPVDEELRRKLIKANGIEDALLLKLGSNFSPLRDGWGGWFDAKSDFLRKDKMFKSKLEVLNTMSHPLLQDPDGFGVTGLTRGDKIVKKGLFQQMKKAPILIKKSFGFSDVRSDEAIDHQAKERGGMNRKSLDRGIEGERFGFDKNLEVKKNEFRTLGDNKIGLGDHAMKGVYDRSLRKNAEDYDSSLGKDGEGEAQKVATLNEIESSGSMFSGGRRWGYFPGLHPNLSFSNFMNSYFRKYKCSIRVFMVWNSPPWMYTVRHQRGLESVLFHHPDACIVVFSETIELDFFKEFLKDGFKIAVTMPNLEELLKDTPTSIFASVWHEWRTTRFYSTHYSELIRLAALYKYGGIYLDCDIVVLKPIYGFRNSVGMEELVPGSPLNGAVMAFTKHSLFIRQCMLEFFSSYDDTLLRWNGADLLTRVAGKFSLKADNLKKKQMLQVQLASNFFPISSHDIQRYFITPVTDDENAHQHALLRKILNESYTFHFWNSLTSALVPEPYSMVAKIMNKFCIRCLDML</sequence>
<name>A0A803M2L6_CHEQI</name>
<dbReference type="InterPro" id="IPR007577">
    <property type="entry name" value="GlycoTrfase_DXD_sugar-bd_CS"/>
</dbReference>
<feature type="signal peptide" evidence="1">
    <location>
        <begin position="1"/>
        <end position="23"/>
    </location>
</feature>